<evidence type="ECO:0000259" key="3">
    <source>
        <dbReference type="Pfam" id="PF07859"/>
    </source>
</evidence>
<dbReference type="SUPFAM" id="SSF53474">
    <property type="entry name" value="alpha/beta-Hydrolases"/>
    <property type="match status" value="1"/>
</dbReference>
<dbReference type="Gene3D" id="3.40.50.1820">
    <property type="entry name" value="alpha/beta hydrolase"/>
    <property type="match status" value="1"/>
</dbReference>
<dbReference type="PANTHER" id="PTHR48081">
    <property type="entry name" value="AB HYDROLASE SUPERFAMILY PROTEIN C4A8.06C"/>
    <property type="match status" value="1"/>
</dbReference>
<dbReference type="EMBL" id="CAJNOU010001533">
    <property type="protein sequence ID" value="CAF1218049.1"/>
    <property type="molecule type" value="Genomic_DNA"/>
</dbReference>
<dbReference type="InterPro" id="IPR013094">
    <property type="entry name" value="AB_hydrolase_3"/>
</dbReference>
<evidence type="ECO:0000256" key="1">
    <source>
        <dbReference type="ARBA" id="ARBA00022801"/>
    </source>
</evidence>
<feature type="transmembrane region" description="Helical" evidence="2">
    <location>
        <begin position="142"/>
        <end position="159"/>
    </location>
</feature>
<dbReference type="Proteomes" id="UP000663823">
    <property type="component" value="Unassembled WGS sequence"/>
</dbReference>
<name>A0A814XKJ9_9BILA</name>
<protein>
    <submittedName>
        <fullName evidence="6">Uncharacterized protein</fullName>
    </submittedName>
</protein>
<keyword evidence="2" id="KW-0812">Transmembrane</keyword>
<evidence type="ECO:0000313" key="7">
    <source>
        <dbReference type="EMBL" id="CAF3661262.1"/>
    </source>
</evidence>
<dbReference type="InterPro" id="IPR029058">
    <property type="entry name" value="AB_hydrolase_fold"/>
</dbReference>
<feature type="domain" description="Alpha/beta hydrolase fold-3" evidence="3">
    <location>
        <begin position="169"/>
        <end position="329"/>
    </location>
</feature>
<dbReference type="Proteomes" id="UP000663882">
    <property type="component" value="Unassembled WGS sequence"/>
</dbReference>
<comment type="caution">
    <text evidence="6">The sequence shown here is derived from an EMBL/GenBank/DDBJ whole genome shotgun (WGS) entry which is preliminary data.</text>
</comment>
<dbReference type="PANTHER" id="PTHR48081:SF33">
    <property type="entry name" value="KYNURENINE FORMAMIDASE"/>
    <property type="match status" value="1"/>
</dbReference>
<dbReference type="Proteomes" id="UP000663889">
    <property type="component" value="Unassembled WGS sequence"/>
</dbReference>
<dbReference type="Proteomes" id="UP000663874">
    <property type="component" value="Unassembled WGS sequence"/>
</dbReference>
<dbReference type="EMBL" id="CAJNOO010001598">
    <property type="protein sequence ID" value="CAF1175675.1"/>
    <property type="molecule type" value="Genomic_DNA"/>
</dbReference>
<dbReference type="InterPro" id="IPR049492">
    <property type="entry name" value="BD-FAE-like_dom"/>
</dbReference>
<dbReference type="AlphaFoldDB" id="A0A814XKJ9"/>
<evidence type="ECO:0000313" key="5">
    <source>
        <dbReference type="EMBL" id="CAF1175675.1"/>
    </source>
</evidence>
<sequence length="356" mass="40555">MSILSYLGRHLHLTSSYDPSLIVHDVAYFSGSDAHVNHKLDIFLPGPSKNLLSPSSSNEEESQKKIPIIIHIHGGGWVRGNRKNEWRGGPVIGRTCAKEGFVGVVASYRLARMSLISFATWSLIFGLIILITSLILLSWQLITGYIIFMCAAFAYNFLYQARIPVNLDHMVDDLCRALVYIRDHIHEHCPQADPSQIFLSGHSAGAHLISLLILDKSHLERHEFSLSSIRGVIAMSGIYTLSSPTHDSQNNIRNLIFRILYSSNLRYPEGKTMIEYSPIEYIKEDNELPPFLVMSARFDMGLEVDARRFVEKLRQYNYQVEYYIIGGMTTHGTIASKFSKNNARRHFFTFIRQNMK</sequence>
<proteinExistence type="predicted"/>
<dbReference type="InterPro" id="IPR050300">
    <property type="entry name" value="GDXG_lipolytic_enzyme"/>
</dbReference>
<keyword evidence="2" id="KW-0472">Membrane</keyword>
<gene>
    <name evidence="7" type="ORF">FNK824_LOCUS6573</name>
    <name evidence="8" type="ORF">OTI717_LOCUS26432</name>
    <name evidence="5" type="ORF">RFH988_LOCUS23223</name>
    <name evidence="6" type="ORF">SEV965_LOCUS22029</name>
</gene>
<evidence type="ECO:0000259" key="4">
    <source>
        <dbReference type="Pfam" id="PF20434"/>
    </source>
</evidence>
<keyword evidence="2" id="KW-1133">Transmembrane helix</keyword>
<dbReference type="Pfam" id="PF20434">
    <property type="entry name" value="BD-FAE"/>
    <property type="match status" value="1"/>
</dbReference>
<evidence type="ECO:0000313" key="6">
    <source>
        <dbReference type="EMBL" id="CAF1218049.1"/>
    </source>
</evidence>
<evidence type="ECO:0000313" key="9">
    <source>
        <dbReference type="Proteomes" id="UP000663889"/>
    </source>
</evidence>
<keyword evidence="1" id="KW-0378">Hydrolase</keyword>
<evidence type="ECO:0000313" key="8">
    <source>
        <dbReference type="EMBL" id="CAF3951960.1"/>
    </source>
</evidence>
<organism evidence="6 9">
    <name type="scientific">Rotaria sordida</name>
    <dbReference type="NCBI Taxonomy" id="392033"/>
    <lineage>
        <taxon>Eukaryota</taxon>
        <taxon>Metazoa</taxon>
        <taxon>Spiralia</taxon>
        <taxon>Gnathifera</taxon>
        <taxon>Rotifera</taxon>
        <taxon>Eurotatoria</taxon>
        <taxon>Bdelloidea</taxon>
        <taxon>Philodinida</taxon>
        <taxon>Philodinidae</taxon>
        <taxon>Rotaria</taxon>
    </lineage>
</organism>
<accession>A0A814XKJ9</accession>
<feature type="transmembrane region" description="Helical" evidence="2">
    <location>
        <begin position="115"/>
        <end position="136"/>
    </location>
</feature>
<dbReference type="GO" id="GO:0016787">
    <property type="term" value="F:hydrolase activity"/>
    <property type="evidence" value="ECO:0007669"/>
    <property type="project" value="UniProtKB-KW"/>
</dbReference>
<evidence type="ECO:0000256" key="2">
    <source>
        <dbReference type="SAM" id="Phobius"/>
    </source>
</evidence>
<reference evidence="6" key="1">
    <citation type="submission" date="2021-02" db="EMBL/GenBank/DDBJ databases">
        <authorList>
            <person name="Nowell W R."/>
        </authorList>
    </citation>
    <scope>NUCLEOTIDE SEQUENCE</scope>
</reference>
<dbReference type="EMBL" id="CAJOBE010000575">
    <property type="protein sequence ID" value="CAF3661262.1"/>
    <property type="molecule type" value="Genomic_DNA"/>
</dbReference>
<dbReference type="Pfam" id="PF07859">
    <property type="entry name" value="Abhydrolase_3"/>
    <property type="match status" value="1"/>
</dbReference>
<dbReference type="OrthoDB" id="433474at2759"/>
<dbReference type="EMBL" id="CAJOAX010005545">
    <property type="protein sequence ID" value="CAF3951960.1"/>
    <property type="molecule type" value="Genomic_DNA"/>
</dbReference>
<feature type="domain" description="BD-FAE-like" evidence="4">
    <location>
        <begin position="60"/>
        <end position="112"/>
    </location>
</feature>